<keyword evidence="2" id="KW-1185">Reference proteome</keyword>
<evidence type="ECO:0000313" key="2">
    <source>
        <dbReference type="Proteomes" id="UP000568486"/>
    </source>
</evidence>
<gene>
    <name evidence="1" type="ORF">HED52_14825</name>
</gene>
<organism evidence="1 2">
    <name type="scientific">Brucella ciceri</name>
    <dbReference type="NCBI Taxonomy" id="391287"/>
    <lineage>
        <taxon>Bacteria</taxon>
        <taxon>Pseudomonadati</taxon>
        <taxon>Pseudomonadota</taxon>
        <taxon>Alphaproteobacteria</taxon>
        <taxon>Hyphomicrobiales</taxon>
        <taxon>Brucellaceae</taxon>
        <taxon>Brucella/Ochrobactrum group</taxon>
        <taxon>Brucella</taxon>
    </lineage>
</organism>
<protein>
    <submittedName>
        <fullName evidence="1">Uncharacterized protein</fullName>
    </submittedName>
</protein>
<name>A0ABX1DZG1_9HYPH</name>
<dbReference type="Proteomes" id="UP000568486">
    <property type="component" value="Unassembled WGS sequence"/>
</dbReference>
<dbReference type="EMBL" id="JAAVLR010000002">
    <property type="protein sequence ID" value="NKC28657.1"/>
    <property type="molecule type" value="Genomic_DNA"/>
</dbReference>
<comment type="caution">
    <text evidence="1">The sequence shown here is derived from an EMBL/GenBank/DDBJ whole genome shotgun (WGS) entry which is preliminary data.</text>
</comment>
<proteinExistence type="predicted"/>
<sequence length="86" mass="9524">MNDGDFALSDTSILYLVPDTGAAFSKILRTVSGFGNDYSDFQKSTAINAGYYYIDANWLRQGCKLDVEGDINETRAKKAEIMISLK</sequence>
<evidence type="ECO:0000313" key="1">
    <source>
        <dbReference type="EMBL" id="NKC28657.1"/>
    </source>
</evidence>
<reference evidence="1 2" key="1">
    <citation type="submission" date="2020-03" db="EMBL/GenBank/DDBJ databases">
        <title>Whole genome sequencing of clinical and environmental type strains of Ochrobactrum.</title>
        <authorList>
            <person name="Dharne M."/>
        </authorList>
    </citation>
    <scope>NUCLEOTIDE SEQUENCE [LARGE SCALE GENOMIC DNA]</scope>
    <source>
        <strain evidence="1 2">DSM 22292</strain>
    </source>
</reference>
<accession>A0ABX1DZG1</accession>